<dbReference type="GO" id="GO:0004190">
    <property type="term" value="F:aspartic-type endopeptidase activity"/>
    <property type="evidence" value="ECO:0007669"/>
    <property type="project" value="InterPro"/>
</dbReference>
<sequence length="342" mass="38326">MENLRHLLEKMTKKNSDHDDKPDVSVIDLVQTDLEKTDSLSETHSDDSSSLLKRGVSSDLHNTVLMVHTDHENVETNPHNKKIRVKPKPEDLSFLCDLTGKGFAKKFHATFILEGEVKVQALLDSGSDITVMSTKLLEKLSTAAKRANREIVQVDCSVDVQGFGDERVTLSSVALIKVQLGPWKFEHAVYVSPWESIPFLVGHDLVNRFRPVVDHSTKTAWTTVKRPLPIIFPPEWDTDCYVNQTENTADHKHEDEASGPKPPATAESTEEQPVELALIQDDPACLCELSQSANTEHYLPQVMKGLQVQETYTDDAVLSLWTDRSAISQDLYESLTENQSDL</sequence>
<protein>
    <submittedName>
        <fullName evidence="5">Uncharacterized protein LOC106512645</fullName>
    </submittedName>
</protein>
<dbReference type="Proteomes" id="UP000192220">
    <property type="component" value="Unplaced"/>
</dbReference>
<feature type="non-terminal residue" evidence="5">
    <location>
        <position position="342"/>
    </location>
</feature>
<feature type="region of interest" description="Disordered" evidence="2">
    <location>
        <begin position="248"/>
        <end position="272"/>
    </location>
</feature>
<reference evidence="5" key="1">
    <citation type="submission" date="2025-08" db="UniProtKB">
        <authorList>
            <consortium name="RefSeq"/>
        </authorList>
    </citation>
    <scope>IDENTIFICATION</scope>
</reference>
<feature type="compositionally biased region" description="Basic and acidic residues" evidence="2">
    <location>
        <begin position="248"/>
        <end position="258"/>
    </location>
</feature>
<dbReference type="GeneID" id="106512645"/>
<evidence type="ECO:0000256" key="1">
    <source>
        <dbReference type="ARBA" id="ARBA00022801"/>
    </source>
</evidence>
<dbReference type="AlphaFoldDB" id="A0A2I4AMG2"/>
<dbReference type="PROSITE" id="PS50175">
    <property type="entry name" value="ASP_PROT_RETROV"/>
    <property type="match status" value="1"/>
</dbReference>
<feature type="domain" description="Peptidase A2" evidence="3">
    <location>
        <begin position="119"/>
        <end position="205"/>
    </location>
</feature>
<dbReference type="Gene3D" id="2.40.70.10">
    <property type="entry name" value="Acid Proteases"/>
    <property type="match status" value="1"/>
</dbReference>
<proteinExistence type="predicted"/>
<gene>
    <name evidence="5" type="primary">LOC106512645</name>
</gene>
<dbReference type="OrthoDB" id="8964453at2759"/>
<keyword evidence="1" id="KW-0378">Hydrolase</keyword>
<evidence type="ECO:0000256" key="2">
    <source>
        <dbReference type="SAM" id="MobiDB-lite"/>
    </source>
</evidence>
<dbReference type="PROSITE" id="PS00141">
    <property type="entry name" value="ASP_PROTEASE"/>
    <property type="match status" value="1"/>
</dbReference>
<evidence type="ECO:0000259" key="3">
    <source>
        <dbReference type="PROSITE" id="PS50175"/>
    </source>
</evidence>
<dbReference type="RefSeq" id="XP_013856675.1">
    <property type="nucleotide sequence ID" value="XM_014001221.1"/>
</dbReference>
<evidence type="ECO:0000313" key="5">
    <source>
        <dbReference type="RefSeq" id="XP_013856675.1"/>
    </source>
</evidence>
<organism evidence="4 5">
    <name type="scientific">Austrofundulus limnaeus</name>
    <name type="common">Annual killifish</name>
    <dbReference type="NCBI Taxonomy" id="52670"/>
    <lineage>
        <taxon>Eukaryota</taxon>
        <taxon>Metazoa</taxon>
        <taxon>Chordata</taxon>
        <taxon>Craniata</taxon>
        <taxon>Vertebrata</taxon>
        <taxon>Euteleostomi</taxon>
        <taxon>Actinopterygii</taxon>
        <taxon>Neopterygii</taxon>
        <taxon>Teleostei</taxon>
        <taxon>Neoteleostei</taxon>
        <taxon>Acanthomorphata</taxon>
        <taxon>Ovalentaria</taxon>
        <taxon>Atherinomorphae</taxon>
        <taxon>Cyprinodontiformes</taxon>
        <taxon>Rivulidae</taxon>
        <taxon>Austrofundulus</taxon>
    </lineage>
</organism>
<accession>A0A2I4AMG2</accession>
<name>A0A2I4AMG2_AUSLI</name>
<dbReference type="GO" id="GO:0006508">
    <property type="term" value="P:proteolysis"/>
    <property type="evidence" value="ECO:0007669"/>
    <property type="project" value="InterPro"/>
</dbReference>
<dbReference type="InterPro" id="IPR001995">
    <property type="entry name" value="Peptidase_A2_cat"/>
</dbReference>
<dbReference type="InParanoid" id="A0A2I4AMG2"/>
<dbReference type="CDD" id="cd00303">
    <property type="entry name" value="retropepsin_like"/>
    <property type="match status" value="1"/>
</dbReference>
<dbReference type="KEGG" id="alim:106512645"/>
<evidence type="ECO:0000313" key="4">
    <source>
        <dbReference type="Proteomes" id="UP000192220"/>
    </source>
</evidence>
<dbReference type="SUPFAM" id="SSF50630">
    <property type="entry name" value="Acid proteases"/>
    <property type="match status" value="1"/>
</dbReference>
<dbReference type="InterPro" id="IPR001969">
    <property type="entry name" value="Aspartic_peptidase_AS"/>
</dbReference>
<dbReference type="InterPro" id="IPR021109">
    <property type="entry name" value="Peptidase_aspartic_dom_sf"/>
</dbReference>
<keyword evidence="4" id="KW-1185">Reference proteome</keyword>